<feature type="region of interest" description="Disordered" evidence="1">
    <location>
        <begin position="174"/>
        <end position="196"/>
    </location>
</feature>
<evidence type="ECO:0000313" key="4">
    <source>
        <dbReference type="Proteomes" id="UP000278006"/>
    </source>
</evidence>
<evidence type="ECO:0000256" key="1">
    <source>
        <dbReference type="SAM" id="MobiDB-lite"/>
    </source>
</evidence>
<reference evidence="3 4" key="1">
    <citation type="submission" date="2018-10" db="EMBL/GenBank/DDBJ databases">
        <title>Draft genome of Cortibacter populi DSM10536.</title>
        <authorList>
            <person name="Bernier A.-M."/>
            <person name="Bernard K."/>
        </authorList>
    </citation>
    <scope>NUCLEOTIDE SEQUENCE [LARGE SCALE GENOMIC DNA]</scope>
    <source>
        <strain evidence="3 4">DSM 105136</strain>
    </source>
</reference>
<dbReference type="EMBL" id="RDQO01000002">
    <property type="protein sequence ID" value="RMX06796.1"/>
    <property type="molecule type" value="Genomic_DNA"/>
</dbReference>
<keyword evidence="2" id="KW-0732">Signal</keyword>
<dbReference type="RefSeq" id="WP_122228731.1">
    <property type="nucleotide sequence ID" value="NZ_RDQO01000002.1"/>
</dbReference>
<gene>
    <name evidence="3" type="ORF">D8I35_09870</name>
</gene>
<evidence type="ECO:0008006" key="5">
    <source>
        <dbReference type="Google" id="ProtNLM"/>
    </source>
</evidence>
<dbReference type="Proteomes" id="UP000278006">
    <property type="component" value="Unassembled WGS sequence"/>
</dbReference>
<accession>A0A3M6QUV4</accession>
<dbReference type="InterPro" id="IPR022260">
    <property type="entry name" value="Integr_conj_element_PilL"/>
</dbReference>
<dbReference type="NCBIfam" id="TIGR03748">
    <property type="entry name" value="conj_PilL"/>
    <property type="match status" value="1"/>
</dbReference>
<dbReference type="AlphaFoldDB" id="A0A3M6QUV4"/>
<protein>
    <recommendedName>
        <fullName evidence="5">Integrating conjugative element protein pill, pfgi-1</fullName>
    </recommendedName>
</protein>
<dbReference type="PROSITE" id="PS51257">
    <property type="entry name" value="PROKAR_LIPOPROTEIN"/>
    <property type="match status" value="1"/>
</dbReference>
<feature type="signal peptide" evidence="2">
    <location>
        <begin position="1"/>
        <end position="30"/>
    </location>
</feature>
<feature type="chain" id="PRO_5018015724" description="Integrating conjugative element protein pill, pfgi-1" evidence="2">
    <location>
        <begin position="31"/>
        <end position="196"/>
    </location>
</feature>
<organism evidence="3 4">
    <name type="scientific">Corticibacter populi</name>
    <dbReference type="NCBI Taxonomy" id="1550736"/>
    <lineage>
        <taxon>Bacteria</taxon>
        <taxon>Pseudomonadati</taxon>
        <taxon>Pseudomonadota</taxon>
        <taxon>Betaproteobacteria</taxon>
        <taxon>Burkholderiales</taxon>
        <taxon>Comamonadaceae</taxon>
        <taxon>Corticibacter</taxon>
    </lineage>
</organism>
<keyword evidence="4" id="KW-1185">Reference proteome</keyword>
<comment type="caution">
    <text evidence="3">The sequence shown here is derived from an EMBL/GenBank/DDBJ whole genome shotgun (WGS) entry which is preliminary data.</text>
</comment>
<dbReference type="OrthoDB" id="8527469at2"/>
<name>A0A3M6QUV4_9BURK</name>
<proteinExistence type="predicted"/>
<evidence type="ECO:0000313" key="3">
    <source>
        <dbReference type="EMBL" id="RMX06796.1"/>
    </source>
</evidence>
<evidence type="ECO:0000256" key="2">
    <source>
        <dbReference type="SAM" id="SignalP"/>
    </source>
</evidence>
<sequence>MPLPFRPAPLATLRLAVCCLTVGLLGTGCATTSPKDVRIDLGEAPAVVPEPDFEAVPVVRYGRYTLVELVPDSAQRDLLLQIVDVSIPDTPHATVGDALTYVLLRSGYRACSGGGASVFRSMPLPAAHYRLGPLMLRDALLTLAGPAWDLQVDDGARQVCFVQAVPPVPFIDPPSPSAPAGEPVVEVFPIPSEGQP</sequence>